<evidence type="ECO:0000313" key="3">
    <source>
        <dbReference type="Proteomes" id="UP000034607"/>
    </source>
</evidence>
<dbReference type="EMBL" id="LCNM01000009">
    <property type="protein sequence ID" value="KKU56393.1"/>
    <property type="molecule type" value="Genomic_DNA"/>
</dbReference>
<evidence type="ECO:0000256" key="1">
    <source>
        <dbReference type="SAM" id="Phobius"/>
    </source>
</evidence>
<evidence type="ECO:0000313" key="2">
    <source>
        <dbReference type="EMBL" id="KKU56393.1"/>
    </source>
</evidence>
<keyword evidence="1" id="KW-0472">Membrane</keyword>
<keyword evidence="1" id="KW-0812">Transmembrane</keyword>
<dbReference type="AlphaFoldDB" id="A0A0G1TQF5"/>
<dbReference type="Proteomes" id="UP000034607">
    <property type="component" value="Unassembled WGS sequence"/>
</dbReference>
<proteinExistence type="predicted"/>
<comment type="caution">
    <text evidence="2">The sequence shown here is derived from an EMBL/GenBank/DDBJ whole genome shotgun (WGS) entry which is preliminary data.</text>
</comment>
<feature type="transmembrane region" description="Helical" evidence="1">
    <location>
        <begin position="12"/>
        <end position="30"/>
    </location>
</feature>
<accession>A0A0G1TQF5</accession>
<organism evidence="2 3">
    <name type="scientific">Candidatus Amesbacteria bacterium GW2011_GWA2_47_11</name>
    <dbReference type="NCBI Taxonomy" id="1618357"/>
    <lineage>
        <taxon>Bacteria</taxon>
        <taxon>Candidatus Amesiibacteriota</taxon>
    </lineage>
</organism>
<protein>
    <submittedName>
        <fullName evidence="2">Uncharacterized protein</fullName>
    </submittedName>
</protein>
<name>A0A0G1TQF5_9BACT</name>
<keyword evidence="1" id="KW-1133">Transmembrane helix</keyword>
<reference evidence="2 3" key="1">
    <citation type="journal article" date="2015" name="Nature">
        <title>rRNA introns, odd ribosomes, and small enigmatic genomes across a large radiation of phyla.</title>
        <authorList>
            <person name="Brown C.T."/>
            <person name="Hug L.A."/>
            <person name="Thomas B.C."/>
            <person name="Sharon I."/>
            <person name="Castelle C.J."/>
            <person name="Singh A."/>
            <person name="Wilkins M.J."/>
            <person name="Williams K.H."/>
            <person name="Banfield J.F."/>
        </authorList>
    </citation>
    <scope>NUCLEOTIDE SEQUENCE [LARGE SCALE GENOMIC DNA]</scope>
</reference>
<feature type="transmembrane region" description="Helical" evidence="1">
    <location>
        <begin position="42"/>
        <end position="60"/>
    </location>
</feature>
<sequence length="64" mass="6822">MKERLKGVTKTALVAEAIFVGFTILNIIFWQNETWEKVAPGLLSGAFAVGTLALLGSLVSKSKG</sequence>
<gene>
    <name evidence="2" type="ORF">UX78_C0009G0005</name>
</gene>